<name>A0A7J8SGP3_GOSDV</name>
<dbReference type="EMBL" id="JABFAC010000009">
    <property type="protein sequence ID" value="MBA0625304.1"/>
    <property type="molecule type" value="Genomic_DNA"/>
</dbReference>
<keyword evidence="2" id="KW-1185">Reference proteome</keyword>
<protein>
    <submittedName>
        <fullName evidence="1">Uncharacterized protein</fullName>
    </submittedName>
</protein>
<evidence type="ECO:0000313" key="1">
    <source>
        <dbReference type="EMBL" id="MBA0625304.1"/>
    </source>
</evidence>
<reference evidence="1 2" key="1">
    <citation type="journal article" date="2019" name="Genome Biol. Evol.">
        <title>Insights into the evolution of the New World diploid cottons (Gossypium, subgenus Houzingenia) based on genome sequencing.</title>
        <authorList>
            <person name="Grover C.E."/>
            <person name="Arick M.A. 2nd"/>
            <person name="Thrash A."/>
            <person name="Conover J.L."/>
            <person name="Sanders W.S."/>
            <person name="Peterson D.G."/>
            <person name="Frelichowski J.E."/>
            <person name="Scheffler J.A."/>
            <person name="Scheffler B.E."/>
            <person name="Wendel J.F."/>
        </authorList>
    </citation>
    <scope>NUCLEOTIDE SEQUENCE [LARGE SCALE GENOMIC DNA]</scope>
    <source>
        <strain evidence="1">27</strain>
        <tissue evidence="1">Leaf</tissue>
    </source>
</reference>
<dbReference type="AlphaFoldDB" id="A0A7J8SGP3"/>
<accession>A0A7J8SGP3</accession>
<organism evidence="1 2">
    <name type="scientific">Gossypium davidsonii</name>
    <name type="common">Davidson's cotton</name>
    <name type="synonym">Gossypium klotzschianum subsp. davidsonii</name>
    <dbReference type="NCBI Taxonomy" id="34287"/>
    <lineage>
        <taxon>Eukaryota</taxon>
        <taxon>Viridiplantae</taxon>
        <taxon>Streptophyta</taxon>
        <taxon>Embryophyta</taxon>
        <taxon>Tracheophyta</taxon>
        <taxon>Spermatophyta</taxon>
        <taxon>Magnoliopsida</taxon>
        <taxon>eudicotyledons</taxon>
        <taxon>Gunneridae</taxon>
        <taxon>Pentapetalae</taxon>
        <taxon>rosids</taxon>
        <taxon>malvids</taxon>
        <taxon>Malvales</taxon>
        <taxon>Malvaceae</taxon>
        <taxon>Malvoideae</taxon>
        <taxon>Gossypium</taxon>
    </lineage>
</organism>
<sequence length="19" mass="2235">MGRRHQIVPTPLLEECLEI</sequence>
<proteinExistence type="predicted"/>
<comment type="caution">
    <text evidence="1">The sequence shown here is derived from an EMBL/GenBank/DDBJ whole genome shotgun (WGS) entry which is preliminary data.</text>
</comment>
<gene>
    <name evidence="1" type="ORF">Godav_010517</name>
</gene>
<evidence type="ECO:0000313" key="2">
    <source>
        <dbReference type="Proteomes" id="UP000593561"/>
    </source>
</evidence>
<dbReference type="Proteomes" id="UP000593561">
    <property type="component" value="Unassembled WGS sequence"/>
</dbReference>